<dbReference type="Pfam" id="PF00253">
    <property type="entry name" value="Ribosomal_S14"/>
    <property type="match status" value="1"/>
</dbReference>
<evidence type="ECO:0000256" key="4">
    <source>
        <dbReference type="ARBA" id="ARBA00083755"/>
    </source>
</evidence>
<evidence type="ECO:0000313" key="5">
    <source>
        <dbReference type="EMBL" id="KAH3710579.1"/>
    </source>
</evidence>
<dbReference type="PANTHER" id="PTHR19836">
    <property type="entry name" value="30S RIBOSOMAL PROTEIN S14"/>
    <property type="match status" value="1"/>
</dbReference>
<dbReference type="SUPFAM" id="SSF57716">
    <property type="entry name" value="Glucocorticoid receptor-like (DNA-binding domain)"/>
    <property type="match status" value="1"/>
</dbReference>
<evidence type="ECO:0000256" key="1">
    <source>
        <dbReference type="ARBA" id="ARBA00009083"/>
    </source>
</evidence>
<reference evidence="5" key="1">
    <citation type="journal article" date="2019" name="bioRxiv">
        <title>The Genome of the Zebra Mussel, Dreissena polymorpha: A Resource for Invasive Species Research.</title>
        <authorList>
            <person name="McCartney M.A."/>
            <person name="Auch B."/>
            <person name="Kono T."/>
            <person name="Mallez S."/>
            <person name="Zhang Y."/>
            <person name="Obille A."/>
            <person name="Becker A."/>
            <person name="Abrahante J.E."/>
            <person name="Garbe J."/>
            <person name="Badalamenti J.P."/>
            <person name="Herman A."/>
            <person name="Mangelson H."/>
            <person name="Liachko I."/>
            <person name="Sullivan S."/>
            <person name="Sone E.D."/>
            <person name="Koren S."/>
            <person name="Silverstein K.A.T."/>
            <person name="Beckman K.B."/>
            <person name="Gohl D.M."/>
        </authorList>
    </citation>
    <scope>NUCLEOTIDE SEQUENCE</scope>
    <source>
        <strain evidence="5">Duluth1</strain>
        <tissue evidence="5">Whole animal</tissue>
    </source>
</reference>
<comment type="caution">
    <text evidence="5">The sequence shown here is derived from an EMBL/GenBank/DDBJ whole genome shotgun (WGS) entry which is preliminary data.</text>
</comment>
<keyword evidence="2" id="KW-0689">Ribosomal protein</keyword>
<dbReference type="EMBL" id="JAIWYP010000014">
    <property type="protein sequence ID" value="KAH3710579.1"/>
    <property type="molecule type" value="Genomic_DNA"/>
</dbReference>
<dbReference type="Proteomes" id="UP000828390">
    <property type="component" value="Unassembled WGS sequence"/>
</dbReference>
<sequence>MVASTCVKTGVPILSDLTNCAHVVPKLLENLMPALSLIPVRTEYTRPGYGSRYGFTNWPMKKDYTKRQCVKENFVTRMRLNAIRKNNILPLELRQIADKEIAEEPRDSNPIRLVNRCVLTGRGRGTVQHYRVSRIMWRHFADYNKLSGVKRACW</sequence>
<organism evidence="5 6">
    <name type="scientific">Dreissena polymorpha</name>
    <name type="common">Zebra mussel</name>
    <name type="synonym">Mytilus polymorpha</name>
    <dbReference type="NCBI Taxonomy" id="45954"/>
    <lineage>
        <taxon>Eukaryota</taxon>
        <taxon>Metazoa</taxon>
        <taxon>Spiralia</taxon>
        <taxon>Lophotrochozoa</taxon>
        <taxon>Mollusca</taxon>
        <taxon>Bivalvia</taxon>
        <taxon>Autobranchia</taxon>
        <taxon>Heteroconchia</taxon>
        <taxon>Euheterodonta</taxon>
        <taxon>Imparidentia</taxon>
        <taxon>Neoheterodontei</taxon>
        <taxon>Myida</taxon>
        <taxon>Dreissenoidea</taxon>
        <taxon>Dreissenidae</taxon>
        <taxon>Dreissena</taxon>
    </lineage>
</organism>
<evidence type="ECO:0000256" key="2">
    <source>
        <dbReference type="ARBA" id="ARBA00022980"/>
    </source>
</evidence>
<dbReference type="GO" id="GO:0005763">
    <property type="term" value="C:mitochondrial small ribosomal subunit"/>
    <property type="evidence" value="ECO:0007669"/>
    <property type="project" value="TreeGrafter"/>
</dbReference>
<dbReference type="GO" id="GO:0003735">
    <property type="term" value="F:structural constituent of ribosome"/>
    <property type="evidence" value="ECO:0007669"/>
    <property type="project" value="InterPro"/>
</dbReference>
<dbReference type="InterPro" id="IPR001209">
    <property type="entry name" value="Ribosomal_uS14"/>
</dbReference>
<name>A0A9D3Z5H9_DREPO</name>
<keyword evidence="3" id="KW-0687">Ribonucleoprotein</keyword>
<evidence type="ECO:0000256" key="3">
    <source>
        <dbReference type="ARBA" id="ARBA00023274"/>
    </source>
</evidence>
<protein>
    <recommendedName>
        <fullName evidence="4">28S ribosomal protein S14, mitochondrial</fullName>
    </recommendedName>
</protein>
<dbReference type="GO" id="GO:0006412">
    <property type="term" value="P:translation"/>
    <property type="evidence" value="ECO:0007669"/>
    <property type="project" value="InterPro"/>
</dbReference>
<reference evidence="5" key="2">
    <citation type="submission" date="2020-11" db="EMBL/GenBank/DDBJ databases">
        <authorList>
            <person name="McCartney M.A."/>
            <person name="Auch B."/>
            <person name="Kono T."/>
            <person name="Mallez S."/>
            <person name="Becker A."/>
            <person name="Gohl D.M."/>
            <person name="Silverstein K.A.T."/>
            <person name="Koren S."/>
            <person name="Bechman K.B."/>
            <person name="Herman A."/>
            <person name="Abrahante J.E."/>
            <person name="Garbe J."/>
        </authorList>
    </citation>
    <scope>NUCLEOTIDE SEQUENCE</scope>
    <source>
        <strain evidence="5">Duluth1</strain>
        <tissue evidence="5">Whole animal</tissue>
    </source>
</reference>
<gene>
    <name evidence="5" type="ORF">DPMN_070066</name>
</gene>
<dbReference type="PANTHER" id="PTHR19836:SF19">
    <property type="entry name" value="SMALL RIBOSOMAL SUBUNIT PROTEIN US14M"/>
    <property type="match status" value="1"/>
</dbReference>
<comment type="similarity">
    <text evidence="1">Belongs to the universal ribosomal protein uS14 family.</text>
</comment>
<evidence type="ECO:0000313" key="6">
    <source>
        <dbReference type="Proteomes" id="UP000828390"/>
    </source>
</evidence>
<proteinExistence type="inferred from homology"/>
<accession>A0A9D3Z5H9</accession>
<keyword evidence="6" id="KW-1185">Reference proteome</keyword>
<dbReference type="Gene3D" id="1.10.287.1480">
    <property type="match status" value="1"/>
</dbReference>
<dbReference type="FunFam" id="1.10.287.1480:FF:000001">
    <property type="entry name" value="30S ribosomal protein S14"/>
    <property type="match status" value="1"/>
</dbReference>
<dbReference type="AlphaFoldDB" id="A0A9D3Z5H9"/>